<feature type="region of interest" description="Disordered" evidence="10">
    <location>
        <begin position="198"/>
        <end position="248"/>
    </location>
</feature>
<dbReference type="PRINTS" id="PR00449">
    <property type="entry name" value="RASTRNSFRMNG"/>
</dbReference>
<dbReference type="EMBL" id="JBJKFK010000631">
    <property type="protein sequence ID" value="KAL3315951.1"/>
    <property type="molecule type" value="Genomic_DNA"/>
</dbReference>
<dbReference type="SMART" id="SM00175">
    <property type="entry name" value="RAB"/>
    <property type="match status" value="1"/>
</dbReference>
<dbReference type="PROSITE" id="PS51420">
    <property type="entry name" value="RHO"/>
    <property type="match status" value="1"/>
</dbReference>
<dbReference type="InterPro" id="IPR001806">
    <property type="entry name" value="Small_GTPase"/>
</dbReference>
<name>A0ABD2QCC5_9PLAT</name>
<dbReference type="GO" id="GO:0017111">
    <property type="term" value="F:ribonucleoside triphosphate phosphatase activity"/>
    <property type="evidence" value="ECO:0007669"/>
    <property type="project" value="UniProtKB-ARBA"/>
</dbReference>
<comment type="similarity">
    <text evidence="9">Belongs to the small GTPase superfamily. Di-Ras family.</text>
</comment>
<dbReference type="FunFam" id="3.40.50.300:FF:000303">
    <property type="entry name" value="GTP-binding protein Di-Ras2"/>
    <property type="match status" value="1"/>
</dbReference>
<evidence type="ECO:0000256" key="2">
    <source>
        <dbReference type="ARBA" id="ARBA00022475"/>
    </source>
</evidence>
<protein>
    <submittedName>
        <fullName evidence="11">GTP-binding protein Di-Ras1</fullName>
    </submittedName>
</protein>
<dbReference type="Proteomes" id="UP001626550">
    <property type="component" value="Unassembled WGS sequence"/>
</dbReference>
<dbReference type="PROSITE" id="PS51419">
    <property type="entry name" value="RAB"/>
    <property type="match status" value="1"/>
</dbReference>
<dbReference type="PROSITE" id="PS51421">
    <property type="entry name" value="RAS"/>
    <property type="match status" value="1"/>
</dbReference>
<evidence type="ECO:0000256" key="5">
    <source>
        <dbReference type="ARBA" id="ARBA00023134"/>
    </source>
</evidence>
<evidence type="ECO:0000256" key="6">
    <source>
        <dbReference type="ARBA" id="ARBA00023136"/>
    </source>
</evidence>
<keyword evidence="5" id="KW-0342">GTP-binding</keyword>
<dbReference type="SMART" id="SM00173">
    <property type="entry name" value="RAS"/>
    <property type="match status" value="1"/>
</dbReference>
<keyword evidence="12" id="KW-1185">Reference proteome</keyword>
<comment type="caution">
    <text evidence="11">The sequence shown here is derived from an EMBL/GenBank/DDBJ whole genome shotgun (WGS) entry which is preliminary data.</text>
</comment>
<dbReference type="InterPro" id="IPR005225">
    <property type="entry name" value="Small_GTP-bd"/>
</dbReference>
<dbReference type="PANTHER" id="PTHR24070">
    <property type="entry name" value="RAS, DI-RAS, AND RHEB FAMILY MEMBERS OF SMALL GTPASE SUPERFAMILY"/>
    <property type="match status" value="1"/>
</dbReference>
<comment type="subcellular location">
    <subcellularLocation>
        <location evidence="1">Cell membrane</location>
        <topology evidence="1">Lipid-anchor</topology>
        <orientation evidence="1">Cytoplasmic side</orientation>
    </subcellularLocation>
</comment>
<dbReference type="SUPFAM" id="SSF52540">
    <property type="entry name" value="P-loop containing nucleoside triphosphate hydrolases"/>
    <property type="match status" value="1"/>
</dbReference>
<sequence length="248" mass="28071">MADKQTDYRVTVFGAGGVGKSSLVQRFVTGEFRGSYIPTIEDTYRQEVVNCNKQVCTLEITDTTGCHQFPAMQRLSINRGHAFILVFSVTNKTSLEELIPVYTELVSIKSSELALVPVMLVGNKMDSDSMREVSTAQGQSIAKRWKCSYMETSAKENKNVKELFHELLQMETRRNMTLVGEHKKESRIDRLLLLIKRPKHKETTAPKDATQKNGDVSKPKESNEKTKKKMDDSAKEEKIDSAKKCKVM</sequence>
<dbReference type="Gene3D" id="3.40.50.300">
    <property type="entry name" value="P-loop containing nucleotide triphosphate hydrolases"/>
    <property type="match status" value="1"/>
</dbReference>
<evidence type="ECO:0000256" key="3">
    <source>
        <dbReference type="ARBA" id="ARBA00022481"/>
    </source>
</evidence>
<evidence type="ECO:0000256" key="9">
    <source>
        <dbReference type="ARBA" id="ARBA00061515"/>
    </source>
</evidence>
<keyword evidence="3" id="KW-0488">Methylation</keyword>
<dbReference type="AlphaFoldDB" id="A0ABD2QCC5"/>
<evidence type="ECO:0000256" key="1">
    <source>
        <dbReference type="ARBA" id="ARBA00004342"/>
    </source>
</evidence>
<keyword evidence="4" id="KW-0547">Nucleotide-binding</keyword>
<proteinExistence type="inferred from homology"/>
<evidence type="ECO:0000256" key="4">
    <source>
        <dbReference type="ARBA" id="ARBA00022741"/>
    </source>
</evidence>
<keyword evidence="6" id="KW-0472">Membrane</keyword>
<dbReference type="GO" id="GO:0005525">
    <property type="term" value="F:GTP binding"/>
    <property type="evidence" value="ECO:0007669"/>
    <property type="project" value="UniProtKB-KW"/>
</dbReference>
<keyword evidence="7" id="KW-0449">Lipoprotein</keyword>
<evidence type="ECO:0000313" key="11">
    <source>
        <dbReference type="EMBL" id="KAL3315951.1"/>
    </source>
</evidence>
<evidence type="ECO:0000256" key="10">
    <source>
        <dbReference type="SAM" id="MobiDB-lite"/>
    </source>
</evidence>
<dbReference type="NCBIfam" id="TIGR00231">
    <property type="entry name" value="small_GTP"/>
    <property type="match status" value="1"/>
</dbReference>
<feature type="compositionally biased region" description="Basic and acidic residues" evidence="10">
    <location>
        <begin position="215"/>
        <end position="248"/>
    </location>
</feature>
<dbReference type="GO" id="GO:0005886">
    <property type="term" value="C:plasma membrane"/>
    <property type="evidence" value="ECO:0007669"/>
    <property type="project" value="UniProtKB-SubCell"/>
</dbReference>
<accession>A0ABD2QCC5</accession>
<dbReference type="InterPro" id="IPR020849">
    <property type="entry name" value="Small_GTPase_Ras-type"/>
</dbReference>
<dbReference type="Pfam" id="PF00071">
    <property type="entry name" value="Ras"/>
    <property type="match status" value="1"/>
</dbReference>
<organism evidence="11 12">
    <name type="scientific">Cichlidogyrus casuarinus</name>
    <dbReference type="NCBI Taxonomy" id="1844966"/>
    <lineage>
        <taxon>Eukaryota</taxon>
        <taxon>Metazoa</taxon>
        <taxon>Spiralia</taxon>
        <taxon>Lophotrochozoa</taxon>
        <taxon>Platyhelminthes</taxon>
        <taxon>Monogenea</taxon>
        <taxon>Monopisthocotylea</taxon>
        <taxon>Dactylogyridea</taxon>
        <taxon>Ancyrocephalidae</taxon>
        <taxon>Cichlidogyrus</taxon>
    </lineage>
</organism>
<gene>
    <name evidence="11" type="primary">DIRAS1</name>
    <name evidence="11" type="ORF">Ciccas_005407</name>
</gene>
<evidence type="ECO:0000256" key="8">
    <source>
        <dbReference type="ARBA" id="ARBA00023289"/>
    </source>
</evidence>
<evidence type="ECO:0000313" key="12">
    <source>
        <dbReference type="Proteomes" id="UP001626550"/>
    </source>
</evidence>
<dbReference type="InterPro" id="IPR027417">
    <property type="entry name" value="P-loop_NTPase"/>
</dbReference>
<dbReference type="SMART" id="SM00174">
    <property type="entry name" value="RHO"/>
    <property type="match status" value="1"/>
</dbReference>
<evidence type="ECO:0000256" key="7">
    <source>
        <dbReference type="ARBA" id="ARBA00023288"/>
    </source>
</evidence>
<reference evidence="11 12" key="1">
    <citation type="submission" date="2024-11" db="EMBL/GenBank/DDBJ databases">
        <title>Adaptive evolution of stress response genes in parasites aligns with host niche diversity.</title>
        <authorList>
            <person name="Hahn C."/>
            <person name="Resl P."/>
        </authorList>
    </citation>
    <scope>NUCLEOTIDE SEQUENCE [LARGE SCALE GENOMIC DNA]</scope>
    <source>
        <strain evidence="11">EGGRZ-B1_66</strain>
        <tissue evidence="11">Body</tissue>
    </source>
</reference>
<keyword evidence="2" id="KW-1003">Cell membrane</keyword>
<dbReference type="SMART" id="SM00176">
    <property type="entry name" value="RAN"/>
    <property type="match status" value="1"/>
</dbReference>
<keyword evidence="8" id="KW-0636">Prenylation</keyword>